<sequence length="560" mass="64554">MSQLDKINISLKGIGQYLKLKGLMVPKYQRDYAWEVKHVNDLLVDISNALQNEEKEYFIGSIVVKNNENKRSEVVDGQQRLATITIIINSIKKIFEKEGNEKKANQISNDFLMTHELRTEEDVPRLILNDNDHDFFFNHVLNDLPNTSTKKGTRLSHQKLLDAKQTIDDKLTQILEANNQNSDILIDWILYIENNVKVIWVEVPDYSNAFTIFETLNDRGLDLAISDLLKNYLFHKSASAIKQAQQNWITMVSVLEAADNNSTVVPYIKYLWASYYGNVREKELYTKIKDTIKTKTKALEFSNQLSDNSNLYTALLYSDHQYWSDFSTATRRNISTINVLGMVQIRPLLLAMLPKFDKRESEKSLYSILSLIVRLIVSGTLSSGVFERHFSITAMKVRNGEISNQSELLDALKSITPSDERFKEAFETFTISNSSIAKYLLSTLENYRRNDQGSELIPNNDETIVNLEHVLPKKLNDDWAGFDEDEHKLYFKRLGNMTILNSRKNSRIGNKSFAEKTPIYSESEFIITTEIAANSTWTKELINGRQKQLSFDAIKCWKMK</sequence>
<dbReference type="GO" id="GO:0004519">
    <property type="term" value="F:endonuclease activity"/>
    <property type="evidence" value="ECO:0007669"/>
    <property type="project" value="UniProtKB-KW"/>
</dbReference>
<protein>
    <submittedName>
        <fullName evidence="3">DUF262 domain-containing HNH endonuclease family protein</fullName>
    </submittedName>
</protein>
<dbReference type="Proteomes" id="UP001356308">
    <property type="component" value="Unassembled WGS sequence"/>
</dbReference>
<evidence type="ECO:0000259" key="1">
    <source>
        <dbReference type="Pfam" id="PF03235"/>
    </source>
</evidence>
<dbReference type="RefSeq" id="WP_272650889.1">
    <property type="nucleotide sequence ID" value="NZ_JAZDDG010000003.1"/>
</dbReference>
<dbReference type="InterPro" id="IPR004919">
    <property type="entry name" value="GmrSD_N"/>
</dbReference>
<evidence type="ECO:0000313" key="4">
    <source>
        <dbReference type="Proteomes" id="UP001356308"/>
    </source>
</evidence>
<keyword evidence="3" id="KW-0255">Endonuclease</keyword>
<comment type="caution">
    <text evidence="3">The sequence shown here is derived from an EMBL/GenBank/DDBJ whole genome shotgun (WGS) entry which is preliminary data.</text>
</comment>
<accession>A0ABU7IT69</accession>
<name>A0ABU7IT69_9FLAO</name>
<dbReference type="Pfam" id="PF07510">
    <property type="entry name" value="GmrSD_C"/>
    <property type="match status" value="1"/>
</dbReference>
<keyword evidence="3" id="KW-0540">Nuclease</keyword>
<dbReference type="EMBL" id="JAZDDG010000003">
    <property type="protein sequence ID" value="MEE1976180.1"/>
    <property type="molecule type" value="Genomic_DNA"/>
</dbReference>
<feature type="domain" description="GmrSD restriction endonucleases C-terminal" evidence="2">
    <location>
        <begin position="417"/>
        <end position="549"/>
    </location>
</feature>
<evidence type="ECO:0000313" key="3">
    <source>
        <dbReference type="EMBL" id="MEE1976180.1"/>
    </source>
</evidence>
<dbReference type="PANTHER" id="PTHR35149">
    <property type="entry name" value="SLL5132 PROTEIN"/>
    <property type="match status" value="1"/>
</dbReference>
<feature type="domain" description="GmrSD restriction endonucleases N-terminal" evidence="1">
    <location>
        <begin position="22"/>
        <end position="234"/>
    </location>
</feature>
<dbReference type="PANTHER" id="PTHR35149:SF2">
    <property type="entry name" value="DUF262 DOMAIN-CONTAINING PROTEIN"/>
    <property type="match status" value="1"/>
</dbReference>
<proteinExistence type="predicted"/>
<evidence type="ECO:0000259" key="2">
    <source>
        <dbReference type="Pfam" id="PF07510"/>
    </source>
</evidence>
<keyword evidence="3" id="KW-0378">Hydrolase</keyword>
<organism evidence="3 4">
    <name type="scientific">Maribacter cobaltidurans</name>
    <dbReference type="NCBI Taxonomy" id="1178778"/>
    <lineage>
        <taxon>Bacteria</taxon>
        <taxon>Pseudomonadati</taxon>
        <taxon>Bacteroidota</taxon>
        <taxon>Flavobacteriia</taxon>
        <taxon>Flavobacteriales</taxon>
        <taxon>Flavobacteriaceae</taxon>
        <taxon>Maribacter</taxon>
    </lineage>
</organism>
<keyword evidence="4" id="KW-1185">Reference proteome</keyword>
<dbReference type="Pfam" id="PF03235">
    <property type="entry name" value="GmrSD_N"/>
    <property type="match status" value="1"/>
</dbReference>
<dbReference type="InterPro" id="IPR011089">
    <property type="entry name" value="GmrSD_C"/>
</dbReference>
<gene>
    <name evidence="3" type="ORF">V1I91_08870</name>
</gene>
<reference evidence="3 4" key="1">
    <citation type="submission" date="2024-01" db="EMBL/GenBank/DDBJ databases">
        <title>Maribacter spp. originated from different algae showed divergent polysaccharides utilization ability.</title>
        <authorList>
            <person name="Wang H."/>
            <person name="Wu Y."/>
        </authorList>
    </citation>
    <scope>NUCLEOTIDE SEQUENCE [LARGE SCALE GENOMIC DNA]</scope>
    <source>
        <strain evidence="3 4">PR1</strain>
    </source>
</reference>